<evidence type="ECO:0000256" key="2">
    <source>
        <dbReference type="SAM" id="Phobius"/>
    </source>
</evidence>
<keyword evidence="2" id="KW-0812">Transmembrane</keyword>
<feature type="transmembrane region" description="Helical" evidence="2">
    <location>
        <begin position="122"/>
        <end position="140"/>
    </location>
</feature>
<dbReference type="PROSITE" id="PS50076">
    <property type="entry name" value="DNAJ_2"/>
    <property type="match status" value="1"/>
</dbReference>
<dbReference type="PANTHER" id="PTHR24074">
    <property type="entry name" value="CO-CHAPERONE PROTEIN DJLA"/>
    <property type="match status" value="1"/>
</dbReference>
<feature type="domain" description="J" evidence="3">
    <location>
        <begin position="227"/>
        <end position="324"/>
    </location>
</feature>
<keyword evidence="2" id="KW-1133">Transmembrane helix</keyword>
<dbReference type="InterPro" id="IPR036869">
    <property type="entry name" value="J_dom_sf"/>
</dbReference>
<protein>
    <recommendedName>
        <fullName evidence="3">J domain-containing protein</fullName>
    </recommendedName>
</protein>
<gene>
    <name evidence="4" type="ORF">EMH_0042300</name>
</gene>
<name>U6JT13_9EIME</name>
<keyword evidence="2" id="KW-0472">Membrane</keyword>
<dbReference type="PRINTS" id="PR00625">
    <property type="entry name" value="JDOMAIN"/>
</dbReference>
<dbReference type="GeneID" id="25378952"/>
<dbReference type="Pfam" id="PF00226">
    <property type="entry name" value="DnaJ"/>
    <property type="match status" value="1"/>
</dbReference>
<dbReference type="VEuPathDB" id="ToxoDB:EMH_0042300"/>
<evidence type="ECO:0000256" key="1">
    <source>
        <dbReference type="SAM" id="MobiDB-lite"/>
    </source>
</evidence>
<dbReference type="InterPro" id="IPR050817">
    <property type="entry name" value="DjlA_DnaK_co-chaperone"/>
</dbReference>
<dbReference type="SMART" id="SM00271">
    <property type="entry name" value="DnaJ"/>
    <property type="match status" value="1"/>
</dbReference>
<dbReference type="EMBL" id="HG681454">
    <property type="protein sequence ID" value="CDJ28600.1"/>
    <property type="molecule type" value="Genomic_DNA"/>
</dbReference>
<reference evidence="4" key="2">
    <citation type="submission" date="2013-10" db="EMBL/GenBank/DDBJ databases">
        <authorList>
            <person name="Aslett M."/>
        </authorList>
    </citation>
    <scope>NUCLEOTIDE SEQUENCE [LARGE SCALE GENOMIC DNA]</scope>
    <source>
        <strain evidence="4">Houghton</strain>
    </source>
</reference>
<dbReference type="OrthoDB" id="348107at2759"/>
<dbReference type="RefSeq" id="XP_013351174.1">
    <property type="nucleotide sequence ID" value="XM_013495720.1"/>
</dbReference>
<dbReference type="InterPro" id="IPR001623">
    <property type="entry name" value="DnaJ_domain"/>
</dbReference>
<proteinExistence type="predicted"/>
<organism evidence="4 5">
    <name type="scientific">Eimeria mitis</name>
    <dbReference type="NCBI Taxonomy" id="44415"/>
    <lineage>
        <taxon>Eukaryota</taxon>
        <taxon>Sar</taxon>
        <taxon>Alveolata</taxon>
        <taxon>Apicomplexa</taxon>
        <taxon>Conoidasida</taxon>
        <taxon>Coccidia</taxon>
        <taxon>Eucoccidiorida</taxon>
        <taxon>Eimeriorina</taxon>
        <taxon>Eimeriidae</taxon>
        <taxon>Eimeria</taxon>
    </lineage>
</organism>
<evidence type="ECO:0000313" key="5">
    <source>
        <dbReference type="Proteomes" id="UP000030744"/>
    </source>
</evidence>
<feature type="region of interest" description="Disordered" evidence="1">
    <location>
        <begin position="258"/>
        <end position="280"/>
    </location>
</feature>
<feature type="compositionally biased region" description="Low complexity" evidence="1">
    <location>
        <begin position="260"/>
        <end position="280"/>
    </location>
</feature>
<reference evidence="4" key="1">
    <citation type="submission" date="2013-10" db="EMBL/GenBank/DDBJ databases">
        <title>Genomic analysis of the causative agents of coccidiosis in chickens.</title>
        <authorList>
            <person name="Reid A.J."/>
            <person name="Blake D."/>
            <person name="Billington K."/>
            <person name="Browne H."/>
            <person name="Dunn M."/>
            <person name="Hung S."/>
            <person name="Kawahara F."/>
            <person name="Miranda-Saavedra D."/>
            <person name="Mourier T."/>
            <person name="Nagra H."/>
            <person name="Otto T.D."/>
            <person name="Rawlings N."/>
            <person name="Sanchez A."/>
            <person name="Sanders M."/>
            <person name="Subramaniam C."/>
            <person name="Tay Y."/>
            <person name="Dear P."/>
            <person name="Doerig C."/>
            <person name="Gruber A."/>
            <person name="Parkinson J."/>
            <person name="Shirley M."/>
            <person name="Wan K.L."/>
            <person name="Berriman M."/>
            <person name="Tomley F."/>
            <person name="Pain A."/>
        </authorList>
    </citation>
    <scope>NUCLEOTIDE SEQUENCE [LARGE SCALE GENOMIC DNA]</scope>
    <source>
        <strain evidence="4">Houghton</strain>
    </source>
</reference>
<dbReference type="SUPFAM" id="SSF46565">
    <property type="entry name" value="Chaperone J-domain"/>
    <property type="match status" value="1"/>
</dbReference>
<dbReference type="Gene3D" id="1.10.287.110">
    <property type="entry name" value="DnaJ domain"/>
    <property type="match status" value="1"/>
</dbReference>
<dbReference type="AlphaFoldDB" id="U6JT13"/>
<dbReference type="Proteomes" id="UP000030744">
    <property type="component" value="Unassembled WGS sequence"/>
</dbReference>
<feature type="transmembrane region" description="Helical" evidence="2">
    <location>
        <begin position="34"/>
        <end position="52"/>
    </location>
</feature>
<dbReference type="CDD" id="cd06257">
    <property type="entry name" value="DnaJ"/>
    <property type="match status" value="1"/>
</dbReference>
<accession>U6JT13</accession>
<evidence type="ECO:0000313" key="4">
    <source>
        <dbReference type="EMBL" id="CDJ28600.1"/>
    </source>
</evidence>
<evidence type="ECO:0000259" key="3">
    <source>
        <dbReference type="PROSITE" id="PS50076"/>
    </source>
</evidence>
<keyword evidence="5" id="KW-1185">Reference proteome</keyword>
<sequence length="324" mass="36020">MLPEAEAELLLLLVQQQQQLSWSMLPEADMLQEYFAAGTLLTAAAAAAACCSKPSVLWVARMRLETAAATAAAAQLLGLRAVRLQQQHFGERLRSKCRWAAASVLLFFSRLPWSFIRCMRRLFVFSLGLLWLLLLLHAFLNTPMLKRSGEAEVKTPLQLLQQQLQHQEAWEGLQQTWQELLQLQQEIGVQLKGKSYTESFQWLLLQLQLSWEEHLRTSSKQADDLLQARQLFGLSEDASAAAIKQRYRQLAKLHHPDRASLNSCSSKGSSSSSSSSSGSDSEAAGCACVEGTAGGGQTQCASRQETMQQINLAYELLLQQAAER</sequence>